<name>A0ABR3A1P4_9AGAR</name>
<dbReference type="InterPro" id="IPR000340">
    <property type="entry name" value="Dual-sp_phosphatase_cat-dom"/>
</dbReference>
<gene>
    <name evidence="8" type="ORF">AAF712_005799</name>
</gene>
<evidence type="ECO:0000256" key="2">
    <source>
        <dbReference type="ARBA" id="ARBA00022801"/>
    </source>
</evidence>
<evidence type="ECO:0000256" key="4">
    <source>
        <dbReference type="ARBA" id="ARBA00047761"/>
    </source>
</evidence>
<feature type="domain" description="Tyrosine-protein phosphatase" evidence="6">
    <location>
        <begin position="28"/>
        <end position="172"/>
    </location>
</feature>
<dbReference type="CDD" id="cd14498">
    <property type="entry name" value="DSP"/>
    <property type="match status" value="1"/>
</dbReference>
<evidence type="ECO:0000256" key="1">
    <source>
        <dbReference type="ARBA" id="ARBA00008601"/>
    </source>
</evidence>
<proteinExistence type="inferred from homology"/>
<dbReference type="InterPro" id="IPR016130">
    <property type="entry name" value="Tyr_Pase_AS"/>
</dbReference>
<keyword evidence="3" id="KW-0904">Protein phosphatase</keyword>
<accession>A0ABR3A1P4</accession>
<dbReference type="InterPro" id="IPR000387">
    <property type="entry name" value="Tyr_Pase_dom"/>
</dbReference>
<dbReference type="Pfam" id="PF00782">
    <property type="entry name" value="DSPc"/>
    <property type="match status" value="1"/>
</dbReference>
<comment type="catalytic activity">
    <reaction evidence="4">
        <text>O-phospho-L-seryl-[protein] + H2O = L-seryl-[protein] + phosphate</text>
        <dbReference type="Rhea" id="RHEA:20629"/>
        <dbReference type="Rhea" id="RHEA-COMP:9863"/>
        <dbReference type="Rhea" id="RHEA-COMP:11604"/>
        <dbReference type="ChEBI" id="CHEBI:15377"/>
        <dbReference type="ChEBI" id="CHEBI:29999"/>
        <dbReference type="ChEBI" id="CHEBI:43474"/>
        <dbReference type="ChEBI" id="CHEBI:83421"/>
        <dbReference type="EC" id="3.1.3.16"/>
    </reaction>
</comment>
<dbReference type="SUPFAM" id="SSF52799">
    <property type="entry name" value="(Phosphotyrosine protein) phosphatases II"/>
    <property type="match status" value="1"/>
</dbReference>
<sequence length="214" mass="23766">MLDATLNTSHLWATVRTTTIQRAPTRHGPSLIVPQLYLSDYFSANDEAQLSKLGITHVISVMEYDVQIPDIIQEGNRIHIRIPDKPDADILTHLERTTEFIRLALMNARNNVLVHCYQGISRSATVVCAYLVATTGMRAIDSIAFVQSKRRIVCPNSGFRQQLEMYSNFSAFMNPAKTRASSGALPGKTRRPSIDRAEGGGVMSAYMGLPSRRS</sequence>
<dbReference type="PANTHER" id="PTHR45948">
    <property type="entry name" value="DUAL SPECIFICITY PROTEIN PHOSPHATASE DDB_G0269404-RELATED"/>
    <property type="match status" value="1"/>
</dbReference>
<evidence type="ECO:0000313" key="9">
    <source>
        <dbReference type="Proteomes" id="UP001437256"/>
    </source>
</evidence>
<dbReference type="SMART" id="SM00195">
    <property type="entry name" value="DSPc"/>
    <property type="match status" value="1"/>
</dbReference>
<dbReference type="InterPro" id="IPR020422">
    <property type="entry name" value="TYR_PHOSPHATASE_DUAL_dom"/>
</dbReference>
<evidence type="ECO:0000313" key="8">
    <source>
        <dbReference type="EMBL" id="KAL0067229.1"/>
    </source>
</evidence>
<keyword evidence="9" id="KW-1185">Reference proteome</keyword>
<dbReference type="Gene3D" id="3.90.190.10">
    <property type="entry name" value="Protein tyrosine phosphatase superfamily"/>
    <property type="match status" value="1"/>
</dbReference>
<comment type="similarity">
    <text evidence="1">Belongs to the protein-tyrosine phosphatase family. Non-receptor class dual specificity subfamily.</text>
</comment>
<comment type="caution">
    <text evidence="8">The sequence shown here is derived from an EMBL/GenBank/DDBJ whole genome shotgun (WGS) entry which is preliminary data.</text>
</comment>
<dbReference type="PANTHER" id="PTHR45948:SF2">
    <property type="entry name" value="DUAL SPECIFICITY PROTEIN PHOSPHATASE"/>
    <property type="match status" value="1"/>
</dbReference>
<dbReference type="EMBL" id="JBBXMP010000028">
    <property type="protein sequence ID" value="KAL0067229.1"/>
    <property type="molecule type" value="Genomic_DNA"/>
</dbReference>
<dbReference type="Proteomes" id="UP001437256">
    <property type="component" value="Unassembled WGS sequence"/>
</dbReference>
<evidence type="ECO:0000256" key="3">
    <source>
        <dbReference type="ARBA" id="ARBA00022912"/>
    </source>
</evidence>
<evidence type="ECO:0000256" key="5">
    <source>
        <dbReference type="ARBA" id="ARBA00048336"/>
    </source>
</evidence>
<evidence type="ECO:0000259" key="6">
    <source>
        <dbReference type="PROSITE" id="PS50054"/>
    </source>
</evidence>
<dbReference type="PROSITE" id="PS50054">
    <property type="entry name" value="TYR_PHOSPHATASE_DUAL"/>
    <property type="match status" value="1"/>
</dbReference>
<evidence type="ECO:0000259" key="7">
    <source>
        <dbReference type="PROSITE" id="PS50056"/>
    </source>
</evidence>
<reference evidence="8 9" key="1">
    <citation type="submission" date="2024-05" db="EMBL/GenBank/DDBJ databases">
        <title>A draft genome resource for the thread blight pathogen Marasmius tenuissimus strain MS-2.</title>
        <authorList>
            <person name="Yulfo-Soto G.E."/>
            <person name="Baruah I.K."/>
            <person name="Amoako-Attah I."/>
            <person name="Bukari Y."/>
            <person name="Meinhardt L.W."/>
            <person name="Bailey B.A."/>
            <person name="Cohen S.P."/>
        </authorList>
    </citation>
    <scope>NUCLEOTIDE SEQUENCE [LARGE SCALE GENOMIC DNA]</scope>
    <source>
        <strain evidence="8 9">MS-2</strain>
    </source>
</reference>
<dbReference type="PROSITE" id="PS50056">
    <property type="entry name" value="TYR_PHOSPHATASE_2"/>
    <property type="match status" value="1"/>
</dbReference>
<comment type="catalytic activity">
    <reaction evidence="5">
        <text>O-phospho-L-threonyl-[protein] + H2O = L-threonyl-[protein] + phosphate</text>
        <dbReference type="Rhea" id="RHEA:47004"/>
        <dbReference type="Rhea" id="RHEA-COMP:11060"/>
        <dbReference type="Rhea" id="RHEA-COMP:11605"/>
        <dbReference type="ChEBI" id="CHEBI:15377"/>
        <dbReference type="ChEBI" id="CHEBI:30013"/>
        <dbReference type="ChEBI" id="CHEBI:43474"/>
        <dbReference type="ChEBI" id="CHEBI:61977"/>
        <dbReference type="EC" id="3.1.3.16"/>
    </reaction>
</comment>
<keyword evidence="2" id="KW-0378">Hydrolase</keyword>
<feature type="domain" description="Tyrosine specific protein phosphatases" evidence="7">
    <location>
        <begin position="98"/>
        <end position="150"/>
    </location>
</feature>
<dbReference type="InterPro" id="IPR029021">
    <property type="entry name" value="Prot-tyrosine_phosphatase-like"/>
</dbReference>
<protein>
    <recommendedName>
        <fullName evidence="10">Protein-tyrosine-phosphatase</fullName>
    </recommendedName>
</protein>
<organism evidence="8 9">
    <name type="scientific">Marasmius tenuissimus</name>
    <dbReference type="NCBI Taxonomy" id="585030"/>
    <lineage>
        <taxon>Eukaryota</taxon>
        <taxon>Fungi</taxon>
        <taxon>Dikarya</taxon>
        <taxon>Basidiomycota</taxon>
        <taxon>Agaricomycotina</taxon>
        <taxon>Agaricomycetes</taxon>
        <taxon>Agaricomycetidae</taxon>
        <taxon>Agaricales</taxon>
        <taxon>Marasmiineae</taxon>
        <taxon>Marasmiaceae</taxon>
        <taxon>Marasmius</taxon>
    </lineage>
</organism>
<evidence type="ECO:0008006" key="10">
    <source>
        <dbReference type="Google" id="ProtNLM"/>
    </source>
</evidence>
<dbReference type="PROSITE" id="PS00383">
    <property type="entry name" value="TYR_PHOSPHATASE_1"/>
    <property type="match status" value="1"/>
</dbReference>